<dbReference type="EMBL" id="WFKK01000047">
    <property type="protein sequence ID" value="KAB7886069.1"/>
    <property type="molecule type" value="Genomic_DNA"/>
</dbReference>
<organism evidence="1 4">
    <name type="scientific">Poseidonibacter ostreae</name>
    <dbReference type="NCBI Taxonomy" id="2654171"/>
    <lineage>
        <taxon>Bacteria</taxon>
        <taxon>Pseudomonadati</taxon>
        <taxon>Campylobacterota</taxon>
        <taxon>Epsilonproteobacteria</taxon>
        <taxon>Campylobacterales</taxon>
        <taxon>Arcobacteraceae</taxon>
        <taxon>Poseidonibacter</taxon>
    </lineage>
</organism>
<accession>A0A6L4WQB3</accession>
<proteinExistence type="predicted"/>
<protein>
    <recommendedName>
        <fullName evidence="5">Type-F conjugative transfer system pilin assembly protein TrbC</fullName>
    </recommendedName>
</protein>
<evidence type="ECO:0000313" key="4">
    <source>
        <dbReference type="Proteomes" id="UP000472839"/>
    </source>
</evidence>
<evidence type="ECO:0000313" key="2">
    <source>
        <dbReference type="EMBL" id="KAB7889610.1"/>
    </source>
</evidence>
<sequence length="294" mass="34284">MKKSLLCSLILISYMNADTDKELFIDKYMKQDKTEQYKRDAESFRKNLSTDVDIKKMSGKDLDTKLDTTIKKNHNVKDATKIAEEINGLIKSSEYKKKVTEYKDYILKDKELNFQEKMGDYSKEIKKSPKKAYRNNFLASDERLIVAISELIPKEVIKNYFKSLSENYDDVLFVLNGFIGNNPKKIMPTLKYVNDLLSKDNKDEKDKYLFRVDVNPKIFSKYNLTEVPAIIFIKNYNPYMEIQGNGKDDKSNEDVYVSYGDSNIKYVLEKINKDAKSNGLTKLIKNIQKGFFNE</sequence>
<dbReference type="InterPro" id="IPR019106">
    <property type="entry name" value="T4SS_TrbC"/>
</dbReference>
<name>A0A6L4WQB3_9BACT</name>
<gene>
    <name evidence="2" type="ORF">GBG18_10675</name>
    <name evidence="1" type="ORF">GBG19_12970</name>
</gene>
<evidence type="ECO:0008006" key="5">
    <source>
        <dbReference type="Google" id="ProtNLM"/>
    </source>
</evidence>
<comment type="caution">
    <text evidence="1">The sequence shown here is derived from an EMBL/GenBank/DDBJ whole genome shotgun (WGS) entry which is preliminary data.</text>
</comment>
<dbReference type="RefSeq" id="WP_152190958.1">
    <property type="nucleotide sequence ID" value="NZ_WFKI01000025.1"/>
</dbReference>
<evidence type="ECO:0000313" key="3">
    <source>
        <dbReference type="Proteomes" id="UP000461010"/>
    </source>
</evidence>
<dbReference type="Proteomes" id="UP000461010">
    <property type="component" value="Unassembled WGS sequence"/>
</dbReference>
<dbReference type="EMBL" id="WFKJ01000033">
    <property type="protein sequence ID" value="KAB7889610.1"/>
    <property type="molecule type" value="Genomic_DNA"/>
</dbReference>
<dbReference type="Pfam" id="PF09673">
    <property type="entry name" value="TrbC_Ftype"/>
    <property type="match status" value="1"/>
</dbReference>
<keyword evidence="3" id="KW-1185">Reference proteome</keyword>
<dbReference type="AlphaFoldDB" id="A0A6L4WQB3"/>
<reference evidence="3 4" key="1">
    <citation type="submission" date="2019-10" db="EMBL/GenBank/DDBJ databases">
        <title>Poseidonibacter ostreae sp. nov., isolated from the gut of the Ostrea denselamellosa.</title>
        <authorList>
            <person name="Choi A."/>
        </authorList>
    </citation>
    <scope>NUCLEOTIDE SEQUENCE [LARGE SCALE GENOMIC DNA]</scope>
    <source>
        <strain evidence="1 4">SJOD-M-33</strain>
        <strain evidence="2 3">SJOD-M-5</strain>
    </source>
</reference>
<evidence type="ECO:0000313" key="1">
    <source>
        <dbReference type="EMBL" id="KAB7886069.1"/>
    </source>
</evidence>
<dbReference type="Proteomes" id="UP000472839">
    <property type="component" value="Unassembled WGS sequence"/>
</dbReference>